<keyword evidence="4 6" id="KW-0547">Nucleotide-binding</keyword>
<dbReference type="EC" id="2.7.1.25" evidence="2 6"/>
<keyword evidence="6" id="KW-0597">Phosphoprotein</keyword>
<keyword evidence="3 6" id="KW-0808">Transferase</keyword>
<protein>
    <recommendedName>
        <fullName evidence="2 6">Adenylyl-sulfate kinase</fullName>
        <ecNumber evidence="2 6">2.7.1.25</ecNumber>
    </recommendedName>
    <alternativeName>
        <fullName evidence="6">APS kinase</fullName>
    </alternativeName>
    <alternativeName>
        <fullName evidence="6">ATP adenosine-5'-phosphosulfate 3'-phosphotransferase</fullName>
    </alternativeName>
    <alternativeName>
        <fullName evidence="6">Adenosine-5'-phosphosulfate kinase</fullName>
    </alternativeName>
</protein>
<dbReference type="GO" id="GO:0005737">
    <property type="term" value="C:cytoplasm"/>
    <property type="evidence" value="ECO:0007669"/>
    <property type="project" value="TreeGrafter"/>
</dbReference>
<dbReference type="GO" id="GO:0010134">
    <property type="term" value="P:sulfate assimilation via adenylyl sulfate reduction"/>
    <property type="evidence" value="ECO:0007669"/>
    <property type="project" value="TreeGrafter"/>
</dbReference>
<dbReference type="PANTHER" id="PTHR42700:SF1">
    <property type="entry name" value="SULFATE ADENYLYLTRANSFERASE"/>
    <property type="match status" value="1"/>
</dbReference>
<dbReference type="GO" id="GO:0004781">
    <property type="term" value="F:sulfate adenylyltransferase (ATP) activity"/>
    <property type="evidence" value="ECO:0007669"/>
    <property type="project" value="TreeGrafter"/>
</dbReference>
<organism evidence="9 10">
    <name type="scientific">Desulfosarcina ovata subsp. ovata</name>
    <dbReference type="NCBI Taxonomy" id="2752305"/>
    <lineage>
        <taxon>Bacteria</taxon>
        <taxon>Pseudomonadati</taxon>
        <taxon>Thermodesulfobacteriota</taxon>
        <taxon>Desulfobacteria</taxon>
        <taxon>Desulfobacterales</taxon>
        <taxon>Desulfosarcinaceae</taxon>
        <taxon>Desulfosarcina</taxon>
    </lineage>
</organism>
<evidence type="ECO:0000256" key="6">
    <source>
        <dbReference type="HAMAP-Rule" id="MF_00065"/>
    </source>
</evidence>
<evidence type="ECO:0000256" key="1">
    <source>
        <dbReference type="ARBA" id="ARBA00001823"/>
    </source>
</evidence>
<evidence type="ECO:0000256" key="3">
    <source>
        <dbReference type="ARBA" id="ARBA00022679"/>
    </source>
</evidence>
<dbReference type="SUPFAM" id="SSF52540">
    <property type="entry name" value="P-loop containing nucleoside triphosphate hydrolases"/>
    <property type="match status" value="1"/>
</dbReference>
<dbReference type="RefSeq" id="WP_155313571.1">
    <property type="nucleotide sequence ID" value="NZ_AP021879.1"/>
</dbReference>
<evidence type="ECO:0000259" key="8">
    <source>
        <dbReference type="Pfam" id="PF01583"/>
    </source>
</evidence>
<dbReference type="InterPro" id="IPR002891">
    <property type="entry name" value="APS"/>
</dbReference>
<comment type="caution">
    <text evidence="6">Lacks conserved residue(s) required for the propagation of feature annotation.</text>
</comment>
<dbReference type="GO" id="GO:0070814">
    <property type="term" value="P:hydrogen sulfide biosynthetic process"/>
    <property type="evidence" value="ECO:0007669"/>
    <property type="project" value="UniProtKB-UniRule"/>
</dbReference>
<dbReference type="Pfam" id="PF01583">
    <property type="entry name" value="APS_kinase"/>
    <property type="match status" value="1"/>
</dbReference>
<keyword evidence="10" id="KW-1185">Reference proteome</keyword>
<evidence type="ECO:0000256" key="2">
    <source>
        <dbReference type="ARBA" id="ARBA00012121"/>
    </source>
</evidence>
<dbReference type="GO" id="GO:0019379">
    <property type="term" value="P:sulfate assimilation, phosphoadenylyl sulfate reduction by phosphoadenylyl-sulfate reductase (thioredoxin)"/>
    <property type="evidence" value="ECO:0007669"/>
    <property type="project" value="TreeGrafter"/>
</dbReference>
<evidence type="ECO:0000256" key="5">
    <source>
        <dbReference type="ARBA" id="ARBA00022840"/>
    </source>
</evidence>
<keyword evidence="5 6" id="KW-0067">ATP-binding</keyword>
<dbReference type="InterPro" id="IPR027417">
    <property type="entry name" value="P-loop_NTPase"/>
</dbReference>
<dbReference type="InterPro" id="IPR050512">
    <property type="entry name" value="Sulf_AdTrans/APS_kinase"/>
</dbReference>
<comment type="function">
    <text evidence="6 7">Catalyzes the synthesis of activated sulfate.</text>
</comment>
<evidence type="ECO:0000313" key="10">
    <source>
        <dbReference type="Proteomes" id="UP000422108"/>
    </source>
</evidence>
<gene>
    <name evidence="9" type="primary">yisZ</name>
    <name evidence="6" type="synonym">cysC</name>
    <name evidence="9" type="ORF">DSCOOX_60620</name>
</gene>
<feature type="binding site" evidence="6">
    <location>
        <begin position="34"/>
        <end position="41"/>
    </location>
    <ligand>
        <name>ATP</name>
        <dbReference type="ChEBI" id="CHEBI:30616"/>
    </ligand>
</feature>
<accession>A0A5K8AJK7</accession>
<dbReference type="GO" id="GO:0005524">
    <property type="term" value="F:ATP binding"/>
    <property type="evidence" value="ECO:0007669"/>
    <property type="project" value="UniProtKB-UniRule"/>
</dbReference>
<dbReference type="NCBIfam" id="NF003013">
    <property type="entry name" value="PRK03846.1"/>
    <property type="match status" value="1"/>
</dbReference>
<dbReference type="Proteomes" id="UP000422108">
    <property type="component" value="Chromosome"/>
</dbReference>
<comment type="pathway">
    <text evidence="6 7">Sulfur metabolism; hydrogen sulfide biosynthesis; sulfite from sulfate: step 2/3.</text>
</comment>
<evidence type="ECO:0000256" key="7">
    <source>
        <dbReference type="RuleBase" id="RU004347"/>
    </source>
</evidence>
<dbReference type="HAMAP" id="MF_00065">
    <property type="entry name" value="Adenylyl_sulf_kinase"/>
    <property type="match status" value="1"/>
</dbReference>
<reference evidence="9 10" key="1">
    <citation type="submission" date="2019-11" db="EMBL/GenBank/DDBJ databases">
        <title>Comparative genomics of hydrocarbon-degrading Desulfosarcina strains.</title>
        <authorList>
            <person name="Watanabe M."/>
            <person name="Kojima H."/>
            <person name="Fukui M."/>
        </authorList>
    </citation>
    <scope>NUCLEOTIDE SEQUENCE [LARGE SCALE GENOMIC DNA]</scope>
    <source>
        <strain evidence="10">oXyS1</strain>
    </source>
</reference>
<dbReference type="UniPathway" id="UPA00140">
    <property type="reaction ID" value="UER00205"/>
</dbReference>
<evidence type="ECO:0000256" key="4">
    <source>
        <dbReference type="ARBA" id="ARBA00022741"/>
    </source>
</evidence>
<dbReference type="CDD" id="cd02027">
    <property type="entry name" value="APSK"/>
    <property type="match status" value="1"/>
</dbReference>
<dbReference type="AlphaFoldDB" id="A0A5K8AJK7"/>
<sequence>MKLNPDIVPFDPIITQQDRHVMNAHKSGLVWFSGLSGSGKSTLAHQVEAKLYQKGVRSYVLDGDNVRSGLNADLSLSPEGRKENVRRIAEVAKLMVDAGILVFAAFIAPYEESRRFVRELMADWPYFECYVKCSLEVCEQRDPKGLYRRARQGEIKNMTGIQAPFEEPQHPNLVVETDQCELNSCVDQVIDFLNRQRLIILR</sequence>
<keyword evidence="6 7" id="KW-0418">Kinase</keyword>
<dbReference type="NCBIfam" id="TIGR00455">
    <property type="entry name" value="apsK"/>
    <property type="match status" value="1"/>
</dbReference>
<dbReference type="EMBL" id="AP021879">
    <property type="protein sequence ID" value="BBO92882.1"/>
    <property type="molecule type" value="Genomic_DNA"/>
</dbReference>
<dbReference type="InterPro" id="IPR059117">
    <property type="entry name" value="APS_kinase_dom"/>
</dbReference>
<evidence type="ECO:0000313" key="9">
    <source>
        <dbReference type="EMBL" id="BBO92882.1"/>
    </source>
</evidence>
<comment type="similarity">
    <text evidence="6 7">Belongs to the APS kinase family.</text>
</comment>
<dbReference type="Gene3D" id="3.40.50.300">
    <property type="entry name" value="P-loop containing nucleotide triphosphate hydrolases"/>
    <property type="match status" value="1"/>
</dbReference>
<proteinExistence type="inferred from homology"/>
<dbReference type="GO" id="GO:0004020">
    <property type="term" value="F:adenylylsulfate kinase activity"/>
    <property type="evidence" value="ECO:0007669"/>
    <property type="project" value="UniProtKB-UniRule"/>
</dbReference>
<name>A0A5K8AJK7_9BACT</name>
<dbReference type="PANTHER" id="PTHR42700">
    <property type="entry name" value="SULFATE ADENYLYLTRANSFERASE"/>
    <property type="match status" value="1"/>
</dbReference>
<feature type="domain" description="APS kinase" evidence="8">
    <location>
        <begin position="28"/>
        <end position="176"/>
    </location>
</feature>
<comment type="catalytic activity">
    <reaction evidence="1 6 7">
        <text>adenosine 5'-phosphosulfate + ATP = 3'-phosphoadenylyl sulfate + ADP + H(+)</text>
        <dbReference type="Rhea" id="RHEA:24152"/>
        <dbReference type="ChEBI" id="CHEBI:15378"/>
        <dbReference type="ChEBI" id="CHEBI:30616"/>
        <dbReference type="ChEBI" id="CHEBI:58243"/>
        <dbReference type="ChEBI" id="CHEBI:58339"/>
        <dbReference type="ChEBI" id="CHEBI:456216"/>
        <dbReference type="EC" id="2.7.1.25"/>
    </reaction>
</comment>